<feature type="non-terminal residue" evidence="1">
    <location>
        <position position="248"/>
    </location>
</feature>
<name>A0ABQ5KDQ3_9EUKA</name>
<organism evidence="1 2">
    <name type="scientific">Aduncisulcus paluster</name>
    <dbReference type="NCBI Taxonomy" id="2918883"/>
    <lineage>
        <taxon>Eukaryota</taxon>
        <taxon>Metamonada</taxon>
        <taxon>Carpediemonas-like organisms</taxon>
        <taxon>Aduncisulcus</taxon>
    </lineage>
</organism>
<sequence length="248" mass="28035">SAIADTAGIVLDETFDDDHNEFSLARYNELERKLRSLQALLPDSRPEMHRIIISMSAIDIHKECLEFSQYTFWKNVDTLEKKYILSAMEKAKNDAQTLARTQEAIRNDITSTKRRHASCPIESIITVGSVYDNDDDDGDDDVLPCTPVPSSSCTIITPKAPRVLKPKSKRASSLMSTPLAYSCPASPTTATHASVRMPFEGDLVSRFHSQPICKRRLDLLQDQDKDWSEDSEEPGKRCSYKERFSLKF</sequence>
<proteinExistence type="predicted"/>
<dbReference type="EMBL" id="BQXS01001489">
    <property type="protein sequence ID" value="GKT30693.1"/>
    <property type="molecule type" value="Genomic_DNA"/>
</dbReference>
<reference evidence="1" key="1">
    <citation type="submission" date="2022-03" db="EMBL/GenBank/DDBJ databases">
        <title>Draft genome sequence of Aduncisulcus paluster, a free-living microaerophilic Fornicata.</title>
        <authorList>
            <person name="Yuyama I."/>
            <person name="Kume K."/>
            <person name="Tamura T."/>
            <person name="Inagaki Y."/>
            <person name="Hashimoto T."/>
        </authorList>
    </citation>
    <scope>NUCLEOTIDE SEQUENCE</scope>
    <source>
        <strain evidence="1">NY0171</strain>
    </source>
</reference>
<dbReference type="Proteomes" id="UP001057375">
    <property type="component" value="Unassembled WGS sequence"/>
</dbReference>
<accession>A0ABQ5KDQ3</accession>
<feature type="non-terminal residue" evidence="1">
    <location>
        <position position="1"/>
    </location>
</feature>
<gene>
    <name evidence="1" type="ORF">ADUPG1_001642</name>
</gene>
<protein>
    <submittedName>
        <fullName evidence="1">Uncharacterized protein</fullName>
    </submittedName>
</protein>
<comment type="caution">
    <text evidence="1">The sequence shown here is derived from an EMBL/GenBank/DDBJ whole genome shotgun (WGS) entry which is preliminary data.</text>
</comment>
<evidence type="ECO:0000313" key="1">
    <source>
        <dbReference type="EMBL" id="GKT30693.1"/>
    </source>
</evidence>
<keyword evidence="2" id="KW-1185">Reference proteome</keyword>
<evidence type="ECO:0000313" key="2">
    <source>
        <dbReference type="Proteomes" id="UP001057375"/>
    </source>
</evidence>